<dbReference type="RefSeq" id="WP_110473864.1">
    <property type="nucleotide sequence ID" value="NZ_BMWQ01000001.1"/>
</dbReference>
<name>A0A2V4WYY2_9FLAO</name>
<feature type="domain" description="MgtC/SapB/SrpB/YhiD N-terminal" evidence="10">
    <location>
        <begin position="15"/>
        <end position="135"/>
    </location>
</feature>
<feature type="domain" description="MgtC-like C-terminal" evidence="11">
    <location>
        <begin position="155"/>
        <end position="234"/>
    </location>
</feature>
<dbReference type="PANTHER" id="PTHR33778:SF3">
    <property type="entry name" value="PROTEIN MGTC"/>
    <property type="match status" value="1"/>
</dbReference>
<comment type="similarity">
    <text evidence="2">Belongs to the MgtC/SapB family.</text>
</comment>
<evidence type="ECO:0000313" key="13">
    <source>
        <dbReference type="Proteomes" id="UP000248054"/>
    </source>
</evidence>
<dbReference type="InterPro" id="IPR003416">
    <property type="entry name" value="MgtC/SapB/SrpB/YhiD_fam"/>
</dbReference>
<proteinExistence type="inferred from homology"/>
<dbReference type="PRINTS" id="PR01837">
    <property type="entry name" value="MGTCSAPBPROT"/>
</dbReference>
<keyword evidence="6 9" id="KW-1133">Transmembrane helix</keyword>
<gene>
    <name evidence="12" type="ORF">DFQ11_101305</name>
</gene>
<dbReference type="Pfam" id="PF21770">
    <property type="entry name" value="MgtC_SapB_C"/>
    <property type="match status" value="1"/>
</dbReference>
<comment type="subcellular location">
    <subcellularLocation>
        <location evidence="1">Cell membrane</location>
        <topology evidence="1">Multi-pass membrane protein</topology>
    </subcellularLocation>
</comment>
<dbReference type="InterPro" id="IPR048640">
    <property type="entry name" value="MgtC-like_C"/>
</dbReference>
<feature type="transmembrane region" description="Helical" evidence="9">
    <location>
        <begin position="105"/>
        <end position="132"/>
    </location>
</feature>
<reference evidence="12 13" key="1">
    <citation type="submission" date="2018-06" db="EMBL/GenBank/DDBJ databases">
        <title>Genomic Encyclopedia of Type Strains, Phase III (KMG-III): the genomes of soil and plant-associated and newly described type strains.</title>
        <authorList>
            <person name="Whitman W."/>
        </authorList>
    </citation>
    <scope>NUCLEOTIDE SEQUENCE [LARGE SCALE GENOMIC DNA]</scope>
    <source>
        <strain evidence="12 13">CECT 7945</strain>
    </source>
</reference>
<dbReference type="OrthoDB" id="9811198at2"/>
<evidence type="ECO:0000256" key="9">
    <source>
        <dbReference type="SAM" id="Phobius"/>
    </source>
</evidence>
<keyword evidence="4" id="KW-1003">Cell membrane</keyword>
<dbReference type="PANTHER" id="PTHR33778">
    <property type="entry name" value="PROTEIN MGTC"/>
    <property type="match status" value="1"/>
</dbReference>
<accession>A0A2V4WYY2</accession>
<feature type="transmembrane region" description="Helical" evidence="9">
    <location>
        <begin position="38"/>
        <end position="56"/>
    </location>
</feature>
<evidence type="ECO:0000256" key="8">
    <source>
        <dbReference type="ARBA" id="ARBA00025369"/>
    </source>
</evidence>
<sequence length="243" mass="26783">MDGFVEITEYILRIGIAFFLGGFIGFERQWRQKNAGLRTNTLVAIGAASFVLLSIDLHSLTGGDPSRVTAQIVTGIGFIGAGVIMKDGFDVRGLNTAATIWCSAAVGTLAGMGFLVEAVITTTAVVLSHIILRPISLRLSKLSAYRKTEVKETYYQVSIECALNTESNVRFWLLNHIETNDQLLLRSINRNLSENNPKEVQIKVEVATIGEQENLLENLVTNLIMKLEVTHAGWKLVGRETEF</sequence>
<feature type="transmembrane region" description="Helical" evidence="9">
    <location>
        <begin position="68"/>
        <end position="85"/>
    </location>
</feature>
<dbReference type="Pfam" id="PF02308">
    <property type="entry name" value="MgtC"/>
    <property type="match status" value="1"/>
</dbReference>
<evidence type="ECO:0000259" key="10">
    <source>
        <dbReference type="Pfam" id="PF02308"/>
    </source>
</evidence>
<evidence type="ECO:0000259" key="11">
    <source>
        <dbReference type="Pfam" id="PF21770"/>
    </source>
</evidence>
<evidence type="ECO:0000256" key="4">
    <source>
        <dbReference type="ARBA" id="ARBA00022475"/>
    </source>
</evidence>
<evidence type="ECO:0000256" key="3">
    <source>
        <dbReference type="ARBA" id="ARBA00013833"/>
    </source>
</evidence>
<dbReference type="GO" id="GO:0005886">
    <property type="term" value="C:plasma membrane"/>
    <property type="evidence" value="ECO:0007669"/>
    <property type="project" value="UniProtKB-SubCell"/>
</dbReference>
<evidence type="ECO:0000256" key="1">
    <source>
        <dbReference type="ARBA" id="ARBA00004651"/>
    </source>
</evidence>
<keyword evidence="13" id="KW-1185">Reference proteome</keyword>
<dbReference type="EMBL" id="QJTD01000001">
    <property type="protein sequence ID" value="PYE82876.1"/>
    <property type="molecule type" value="Genomic_DNA"/>
</dbReference>
<evidence type="ECO:0000256" key="6">
    <source>
        <dbReference type="ARBA" id="ARBA00022989"/>
    </source>
</evidence>
<evidence type="ECO:0000256" key="2">
    <source>
        <dbReference type="ARBA" id="ARBA00009298"/>
    </source>
</evidence>
<evidence type="ECO:0000256" key="5">
    <source>
        <dbReference type="ARBA" id="ARBA00022692"/>
    </source>
</evidence>
<dbReference type="AlphaFoldDB" id="A0A2V4WYY2"/>
<feature type="transmembrane region" description="Helical" evidence="9">
    <location>
        <begin position="7"/>
        <end position="26"/>
    </location>
</feature>
<comment type="caution">
    <text evidence="12">The sequence shown here is derived from an EMBL/GenBank/DDBJ whole genome shotgun (WGS) entry which is preliminary data.</text>
</comment>
<keyword evidence="5 9" id="KW-0812">Transmembrane</keyword>
<organism evidence="12 13">
    <name type="scientific">Winogradskyella epiphytica</name>
    <dbReference type="NCBI Taxonomy" id="262005"/>
    <lineage>
        <taxon>Bacteria</taxon>
        <taxon>Pseudomonadati</taxon>
        <taxon>Bacteroidota</taxon>
        <taxon>Flavobacteriia</taxon>
        <taxon>Flavobacteriales</taxon>
        <taxon>Flavobacteriaceae</taxon>
        <taxon>Winogradskyella</taxon>
    </lineage>
</organism>
<dbReference type="InterPro" id="IPR049177">
    <property type="entry name" value="MgtC_SapB_SrpB_YhiD_N"/>
</dbReference>
<evidence type="ECO:0000256" key="7">
    <source>
        <dbReference type="ARBA" id="ARBA00023136"/>
    </source>
</evidence>
<comment type="function">
    <text evidence="8">Virulence factor required for growth in low Mg(2+) medium and for intramacrophage survival. May be involved in regulating membrane potential by activating Na(+)/K(+)-ATPase.</text>
</comment>
<dbReference type="Proteomes" id="UP000248054">
    <property type="component" value="Unassembled WGS sequence"/>
</dbReference>
<protein>
    <recommendedName>
        <fullName evidence="3">Protein MgtC</fullName>
    </recommendedName>
</protein>
<dbReference type="Gene3D" id="3.30.70.260">
    <property type="match status" value="1"/>
</dbReference>
<evidence type="ECO:0000313" key="12">
    <source>
        <dbReference type="EMBL" id="PYE82876.1"/>
    </source>
</evidence>
<keyword evidence="7 9" id="KW-0472">Membrane</keyword>